<keyword evidence="3" id="KW-1185">Reference proteome</keyword>
<dbReference type="Gene3D" id="3.30.310.70">
    <property type="entry name" value="TT1751-like domain"/>
    <property type="match status" value="1"/>
</dbReference>
<dbReference type="InterPro" id="IPR011250">
    <property type="entry name" value="OMP/PagP_B-barrel"/>
</dbReference>
<reference evidence="2" key="1">
    <citation type="submission" date="2020-11" db="EMBL/GenBank/DDBJ databases">
        <title>Halonatronomonas betainensis gen. nov., sp. nov. a novel haloalkaliphilic representative of the family Halanaerobiacae capable of betaine degradation.</title>
        <authorList>
            <person name="Boltyanskaya Y."/>
            <person name="Kevbrin V."/>
            <person name="Detkova E."/>
            <person name="Grouzdev D.S."/>
            <person name="Koziaeva V."/>
            <person name="Zhilina T."/>
        </authorList>
    </citation>
    <scope>NUCLEOTIDE SEQUENCE</scope>
    <source>
        <strain evidence="2">Z-7014</strain>
    </source>
</reference>
<evidence type="ECO:0000313" key="3">
    <source>
        <dbReference type="Proteomes" id="UP000621436"/>
    </source>
</evidence>
<sequence length="330" mass="36524">MIIILNSKITKGLTVSLVLVFLLAGALFTGNQEVEASESFGLIADLMMLEDQSLYGFDETVERFREEIDAAGWGILNYHDMQEVKAGHAYDVMNVKVFDLCSAEYSYNILRLDDERIVSPMMPCRISIYEKSDGNTYIARMNSPLVARFFGGEINETMQIAAAETEEVVEKLITGERIPGSSAFEFFGGLGYTRFADSALDNSFGFYLGSKVNLTRTIGLSAEYQRYSPSTHSLNGLVFTGSFDLVQTDNDNPVSLSALLGSGYYFGSVDNYDFDSGFGAKIGAEINVEIQDQLDFVGNVNYRNLDLDADNGESYDLSGFEFKTGLTYTF</sequence>
<name>A0A931AV65_9FIRM</name>
<gene>
    <name evidence="2" type="ORF">I0Q91_09785</name>
</gene>
<evidence type="ECO:0000313" key="2">
    <source>
        <dbReference type="EMBL" id="MBF8437370.1"/>
    </source>
</evidence>
<dbReference type="PANTHER" id="PTHR38342:SF1">
    <property type="entry name" value="SLR5037 PROTEIN"/>
    <property type="match status" value="1"/>
</dbReference>
<dbReference type="CDD" id="cd14797">
    <property type="entry name" value="DUF302"/>
    <property type="match status" value="1"/>
</dbReference>
<comment type="caution">
    <text evidence="2">The sequence shown here is derived from an EMBL/GenBank/DDBJ whole genome shotgun (WGS) entry which is preliminary data.</text>
</comment>
<dbReference type="SUPFAM" id="SSF56925">
    <property type="entry name" value="OMPA-like"/>
    <property type="match status" value="1"/>
</dbReference>
<organism evidence="2 3">
    <name type="scientific">Halonatronomonas betaini</name>
    <dbReference type="NCBI Taxonomy" id="2778430"/>
    <lineage>
        <taxon>Bacteria</taxon>
        <taxon>Bacillati</taxon>
        <taxon>Bacillota</taxon>
        <taxon>Clostridia</taxon>
        <taxon>Halanaerobiales</taxon>
        <taxon>Halarsenatibacteraceae</taxon>
        <taxon>Halonatronomonas</taxon>
    </lineage>
</organism>
<evidence type="ECO:0000259" key="1">
    <source>
        <dbReference type="Pfam" id="PF03625"/>
    </source>
</evidence>
<dbReference type="Proteomes" id="UP000621436">
    <property type="component" value="Unassembled WGS sequence"/>
</dbReference>
<dbReference type="InterPro" id="IPR005180">
    <property type="entry name" value="DUF302"/>
</dbReference>
<feature type="domain" description="DUF302" evidence="1">
    <location>
        <begin position="88"/>
        <end position="142"/>
    </location>
</feature>
<proteinExistence type="predicted"/>
<dbReference type="EMBL" id="JADPIE010000005">
    <property type="protein sequence ID" value="MBF8437370.1"/>
    <property type="molecule type" value="Genomic_DNA"/>
</dbReference>
<accession>A0A931AV65</accession>
<dbReference type="InterPro" id="IPR035923">
    <property type="entry name" value="TT1751-like_sf"/>
</dbReference>
<dbReference type="SUPFAM" id="SSF103247">
    <property type="entry name" value="TT1751-like"/>
    <property type="match status" value="1"/>
</dbReference>
<dbReference type="Pfam" id="PF03625">
    <property type="entry name" value="DUF302"/>
    <property type="match status" value="1"/>
</dbReference>
<dbReference type="AlphaFoldDB" id="A0A931AV65"/>
<dbReference type="PANTHER" id="PTHR38342">
    <property type="entry name" value="SLR5037 PROTEIN"/>
    <property type="match status" value="1"/>
</dbReference>
<protein>
    <submittedName>
        <fullName evidence="2">DUF302 domain-containing protein</fullName>
    </submittedName>
</protein>